<feature type="domain" description="Xylanolytic transcriptional activator regulatory" evidence="5">
    <location>
        <begin position="265"/>
        <end position="338"/>
    </location>
</feature>
<evidence type="ECO:0000259" key="5">
    <source>
        <dbReference type="SMART" id="SM00906"/>
    </source>
</evidence>
<feature type="region of interest" description="Disordered" evidence="4">
    <location>
        <begin position="72"/>
        <end position="91"/>
    </location>
</feature>
<dbReference type="PANTHER" id="PTHR31001">
    <property type="entry name" value="UNCHARACTERIZED TRANSCRIPTIONAL REGULATORY PROTEIN"/>
    <property type="match status" value="1"/>
</dbReference>
<keyword evidence="3" id="KW-0175">Coiled coil</keyword>
<sequence length="659" mass="74198">MPPRKRKKRFPEAELLARLRRYEEALKRLNIDVEEVNKGNLEIVQKVKNVQISGETNQSGSSVSEQALQYLSPTDSSGGIESSGLTGQSEEFRDTEALLQGSSEDEANEAPIMNTWDSSFVQDGHTLLLGGTPSESSLSSFHPQPVHIFRLWQTFLDNIHPIIKIFHAPTIQYQILEATTDLNRVPKNLEALMFGIYKFAVASLSNDDCQNMFGVDRSSLQERYGFALRQALFNVSFLKTSDIMVLQALTMYLLSSIHVVDPISLYCLTGIAVRIAQRMSLDHDVAGNGVSPFDSEMRRRLWWQIVLLDTRVGEFTGALNSILTQSWTTKFPLNVNDSDLYPDMKEAPVESKGVTEMIYVLIRCEVGAFLRRSGEIGKGFSQANAIDELDSYIHHTYLSNCDSQIPLHLISMLMAKSAISKLRMMMQYKFTQVSANPENSPSSAEKDVLFSSAIQMLDYHNSMLSSIPTRRFLWHIHTNYPFPASTYLLAELRTRTVGPLADQAWQVMLRSMELRTDPFVKTMLRYSPLHTAVSSLTLKAWEAREHSLRQLQLPVSVPPLISHLRDELMSMRAQKPKPRDVKHLSNLAESGVYNRITEAGSEGPDVTNIYTTQEVSQPPTTMDVDTSTLMNWDFWSTLIAGGDMEADQGAAATQTFYQI</sequence>
<dbReference type="Proteomes" id="UP000256328">
    <property type="component" value="Unassembled WGS sequence"/>
</dbReference>
<reference evidence="6 7" key="1">
    <citation type="journal article" date="2018" name="IMA Fungus">
        <title>IMA Genome-F 9: Draft genome sequence of Annulohypoxylon stygium, Aspergillus mulundensis, Berkeleyomyces basicola (syn. Thielaviopsis basicola), Ceratocystis smalleyi, two Cercospora beticola strains, Coleophoma cylindrospora, Fusarium fracticaudum, Phialophora cf. hyalina, and Morchella septimelata.</title>
        <authorList>
            <person name="Wingfield B.D."/>
            <person name="Bills G.F."/>
            <person name="Dong Y."/>
            <person name="Huang W."/>
            <person name="Nel W.J."/>
            <person name="Swalarsk-Parry B.S."/>
            <person name="Vaghefi N."/>
            <person name="Wilken P.M."/>
            <person name="An Z."/>
            <person name="de Beer Z.W."/>
            <person name="De Vos L."/>
            <person name="Chen L."/>
            <person name="Duong T.A."/>
            <person name="Gao Y."/>
            <person name="Hammerbacher A."/>
            <person name="Kikkert J.R."/>
            <person name="Li Y."/>
            <person name="Li H."/>
            <person name="Li K."/>
            <person name="Li Q."/>
            <person name="Liu X."/>
            <person name="Ma X."/>
            <person name="Naidoo K."/>
            <person name="Pethybridge S.J."/>
            <person name="Sun J."/>
            <person name="Steenkamp E.T."/>
            <person name="van der Nest M.A."/>
            <person name="van Wyk S."/>
            <person name="Wingfield M.J."/>
            <person name="Xiong C."/>
            <person name="Yue Q."/>
            <person name="Zhang X."/>
        </authorList>
    </citation>
    <scope>NUCLEOTIDE SEQUENCE [LARGE SCALE GENOMIC DNA]</scope>
    <source>
        <strain evidence="6 7">BP5796</strain>
    </source>
</reference>
<dbReference type="GO" id="GO:0005634">
    <property type="term" value="C:nucleus"/>
    <property type="evidence" value="ECO:0007669"/>
    <property type="project" value="UniProtKB-SubCell"/>
</dbReference>
<keyword evidence="7" id="KW-1185">Reference proteome</keyword>
<gene>
    <name evidence="6" type="ORF">BP5796_00786</name>
</gene>
<proteinExistence type="predicted"/>
<dbReference type="InterPro" id="IPR007219">
    <property type="entry name" value="XnlR_reg_dom"/>
</dbReference>
<dbReference type="CDD" id="cd12148">
    <property type="entry name" value="fungal_TF_MHR"/>
    <property type="match status" value="1"/>
</dbReference>
<dbReference type="AlphaFoldDB" id="A0A3D8T8Y7"/>
<dbReference type="PANTHER" id="PTHR31001:SF85">
    <property type="entry name" value="ZN(II)2CYS6 TRANSCRIPTION FACTOR (EUROFUNG)"/>
    <property type="match status" value="1"/>
</dbReference>
<evidence type="ECO:0000256" key="2">
    <source>
        <dbReference type="ARBA" id="ARBA00023242"/>
    </source>
</evidence>
<dbReference type="GO" id="GO:0006351">
    <property type="term" value="P:DNA-templated transcription"/>
    <property type="evidence" value="ECO:0007669"/>
    <property type="project" value="InterPro"/>
</dbReference>
<feature type="compositionally biased region" description="Polar residues" evidence="4">
    <location>
        <begin position="72"/>
        <end position="89"/>
    </location>
</feature>
<name>A0A3D8T8Y7_9HELO</name>
<evidence type="ECO:0000313" key="7">
    <source>
        <dbReference type="Proteomes" id="UP000256328"/>
    </source>
</evidence>
<dbReference type="Pfam" id="PF04082">
    <property type="entry name" value="Fungal_trans"/>
    <property type="match status" value="1"/>
</dbReference>
<accession>A0A3D8T8Y7</accession>
<protein>
    <recommendedName>
        <fullName evidence="5">Xylanolytic transcriptional activator regulatory domain-containing protein</fullName>
    </recommendedName>
</protein>
<keyword evidence="2" id="KW-0539">Nucleus</keyword>
<organism evidence="6 7">
    <name type="scientific">Coleophoma crateriformis</name>
    <dbReference type="NCBI Taxonomy" id="565419"/>
    <lineage>
        <taxon>Eukaryota</taxon>
        <taxon>Fungi</taxon>
        <taxon>Dikarya</taxon>
        <taxon>Ascomycota</taxon>
        <taxon>Pezizomycotina</taxon>
        <taxon>Leotiomycetes</taxon>
        <taxon>Helotiales</taxon>
        <taxon>Dermateaceae</taxon>
        <taxon>Coleophoma</taxon>
    </lineage>
</organism>
<evidence type="ECO:0000256" key="3">
    <source>
        <dbReference type="SAM" id="Coils"/>
    </source>
</evidence>
<evidence type="ECO:0000256" key="1">
    <source>
        <dbReference type="ARBA" id="ARBA00004123"/>
    </source>
</evidence>
<evidence type="ECO:0000256" key="4">
    <source>
        <dbReference type="SAM" id="MobiDB-lite"/>
    </source>
</evidence>
<comment type="caution">
    <text evidence="6">The sequence shown here is derived from an EMBL/GenBank/DDBJ whole genome shotgun (WGS) entry which is preliminary data.</text>
</comment>
<comment type="subcellular location">
    <subcellularLocation>
        <location evidence="1">Nucleus</location>
    </subcellularLocation>
</comment>
<dbReference type="GO" id="GO:0003677">
    <property type="term" value="F:DNA binding"/>
    <property type="evidence" value="ECO:0007669"/>
    <property type="project" value="InterPro"/>
</dbReference>
<feature type="coiled-coil region" evidence="3">
    <location>
        <begin position="12"/>
        <end position="39"/>
    </location>
</feature>
<evidence type="ECO:0000313" key="6">
    <source>
        <dbReference type="EMBL" id="RDW95023.1"/>
    </source>
</evidence>
<dbReference type="OrthoDB" id="2269373at2759"/>
<dbReference type="GO" id="GO:0008270">
    <property type="term" value="F:zinc ion binding"/>
    <property type="evidence" value="ECO:0007669"/>
    <property type="project" value="InterPro"/>
</dbReference>
<dbReference type="InterPro" id="IPR050613">
    <property type="entry name" value="Sec_Metabolite_Reg"/>
</dbReference>
<dbReference type="EMBL" id="PDLN01000001">
    <property type="protein sequence ID" value="RDW95023.1"/>
    <property type="molecule type" value="Genomic_DNA"/>
</dbReference>
<dbReference type="SMART" id="SM00906">
    <property type="entry name" value="Fungal_trans"/>
    <property type="match status" value="1"/>
</dbReference>